<comment type="caution">
    <text evidence="2">The sequence shown here is derived from an EMBL/GenBank/DDBJ whole genome shotgun (WGS) entry which is preliminary data.</text>
</comment>
<evidence type="ECO:0000256" key="1">
    <source>
        <dbReference type="SAM" id="MobiDB-lite"/>
    </source>
</evidence>
<feature type="compositionally biased region" description="Low complexity" evidence="1">
    <location>
        <begin position="1"/>
        <end position="15"/>
    </location>
</feature>
<dbReference type="EMBL" id="LAZR01000321">
    <property type="protein sequence ID" value="KKN74726.1"/>
    <property type="molecule type" value="Genomic_DNA"/>
</dbReference>
<gene>
    <name evidence="2" type="ORF">LCGC14_0387680</name>
</gene>
<organism evidence="2">
    <name type="scientific">marine sediment metagenome</name>
    <dbReference type="NCBI Taxonomy" id="412755"/>
    <lineage>
        <taxon>unclassified sequences</taxon>
        <taxon>metagenomes</taxon>
        <taxon>ecological metagenomes</taxon>
    </lineage>
</organism>
<feature type="region of interest" description="Disordered" evidence="1">
    <location>
        <begin position="48"/>
        <end position="76"/>
    </location>
</feature>
<dbReference type="AlphaFoldDB" id="A0A0F9VMK9"/>
<name>A0A0F9VMK9_9ZZZZ</name>
<accession>A0A0F9VMK9</accession>
<feature type="region of interest" description="Disordered" evidence="1">
    <location>
        <begin position="200"/>
        <end position="245"/>
    </location>
</feature>
<reference evidence="2" key="1">
    <citation type="journal article" date="2015" name="Nature">
        <title>Complex archaea that bridge the gap between prokaryotes and eukaryotes.</title>
        <authorList>
            <person name="Spang A."/>
            <person name="Saw J.H."/>
            <person name="Jorgensen S.L."/>
            <person name="Zaremba-Niedzwiedzka K."/>
            <person name="Martijn J."/>
            <person name="Lind A.E."/>
            <person name="van Eijk R."/>
            <person name="Schleper C."/>
            <person name="Guy L."/>
            <person name="Ettema T.J."/>
        </authorList>
    </citation>
    <scope>NUCLEOTIDE SEQUENCE</scope>
</reference>
<protein>
    <submittedName>
        <fullName evidence="2">Uncharacterized protein</fullName>
    </submittedName>
</protein>
<evidence type="ECO:0000313" key="2">
    <source>
        <dbReference type="EMBL" id="KKN74726.1"/>
    </source>
</evidence>
<sequence length="245" mass="27745">MTTENVVEEQVPVEETTPEAELKEQPPAPLTEERVQQLIVEATTKAVTEAKETGRRELQSEQEKNKAADRRARLAESRVETYETSLSGVDEETRNAIELARYREQEKFNQSESQRETQSEQDNAYYQRMNESVLIYLDNIGIPRDHKDLDWGQGSQDYIEARSRLDISVAKIMREGKNVTEGKQEQRFKELETKLRGELNLDSVDIPPGGGSDNDSDAEFKKGIGDGTLPLNKTNMARAKKLGIA</sequence>
<proteinExistence type="predicted"/>
<feature type="region of interest" description="Disordered" evidence="1">
    <location>
        <begin position="1"/>
        <end position="33"/>
    </location>
</feature>